<dbReference type="CDD" id="cd13121">
    <property type="entry name" value="BF2867_like_C"/>
    <property type="match status" value="1"/>
</dbReference>
<reference evidence="1 2" key="1">
    <citation type="submission" date="2014-02" db="EMBL/GenBank/DDBJ databases">
        <authorList>
            <person name="Sears C."/>
            <person name="Carroll K."/>
            <person name="Sack B.R."/>
            <person name="Qadri F."/>
            <person name="Myers L.L."/>
            <person name="Chung G.-T."/>
            <person name="Escheverria P."/>
            <person name="Fraser C.M."/>
            <person name="Sadzewicz L."/>
            <person name="Shefchek K.A."/>
            <person name="Tallon L."/>
            <person name="Das S.P."/>
            <person name="Daugherty S."/>
            <person name="Mongodin E.F."/>
        </authorList>
    </citation>
    <scope>NUCLEOTIDE SEQUENCE [LARGE SCALE GENOMIC DNA]</scope>
    <source>
        <strain evidence="1 2">2-F-2 #4</strain>
    </source>
</reference>
<dbReference type="PATRIC" id="fig|1339280.3.peg.3676"/>
<dbReference type="InterPro" id="IPR025049">
    <property type="entry name" value="Mfa-like_1"/>
</dbReference>
<name>A0A016BRK6_BACFG</name>
<dbReference type="Gene3D" id="2.60.40.2630">
    <property type="match status" value="1"/>
</dbReference>
<dbReference type="Proteomes" id="UP000022272">
    <property type="component" value="Unassembled WGS sequence"/>
</dbReference>
<gene>
    <name evidence="1" type="ORF">M076_3837</name>
</gene>
<protein>
    <recommendedName>
        <fullName evidence="3">Fimbrillin family protein</fullName>
    </recommendedName>
</protein>
<dbReference type="Gene3D" id="2.60.40.2620">
    <property type="entry name" value="Fimbrillin-like"/>
    <property type="match status" value="1"/>
</dbReference>
<dbReference type="CDD" id="cd13120">
    <property type="entry name" value="BF2867_like_N"/>
    <property type="match status" value="1"/>
</dbReference>
<dbReference type="InterPro" id="IPR042278">
    <property type="entry name" value="Mfa-like_1_N"/>
</dbReference>
<evidence type="ECO:0000313" key="2">
    <source>
        <dbReference type="Proteomes" id="UP000022272"/>
    </source>
</evidence>
<evidence type="ECO:0000313" key="1">
    <source>
        <dbReference type="EMBL" id="EXZ43156.1"/>
    </source>
</evidence>
<proteinExistence type="predicted"/>
<sequence length="297" mass="31622">MLCAVVSFLAGCTGDGDGTMPEKDGRVALQVNSGIDVQTRAKDKTWDAGDAIGIYMLNGETAEAANQKYTTAATGESGTFTAADGQTIYFPVDGSQRDFTAYYPYNTSLTGNLFAVDVNNQTVQKNIDLMGAGKVTGKTKNDPAVAFEFQHKLVKLYLTMKPDNTSLFADDMKGLEIDITNQKTRATYDVVAGGSVVVDADDNTPATVSLLTDANGTSSEGIVLPNATTETMQFVFRLKNGSVFTWNIHKAEKSKLFKAGNKYVYTITIGSTGIEVTSTVKDWTPGNGDGGESGDAE</sequence>
<evidence type="ECO:0008006" key="3">
    <source>
        <dbReference type="Google" id="ProtNLM"/>
    </source>
</evidence>
<organism evidence="1 2">
    <name type="scientific">Bacteroides fragilis str. 2-F-2 #4</name>
    <dbReference type="NCBI Taxonomy" id="1339280"/>
    <lineage>
        <taxon>Bacteria</taxon>
        <taxon>Pseudomonadati</taxon>
        <taxon>Bacteroidota</taxon>
        <taxon>Bacteroidia</taxon>
        <taxon>Bacteroidales</taxon>
        <taxon>Bacteroidaceae</taxon>
        <taxon>Bacteroides</taxon>
    </lineage>
</organism>
<accession>A0A016BRK6</accession>
<dbReference type="Pfam" id="PF13149">
    <property type="entry name" value="Mfa_like_1"/>
    <property type="match status" value="1"/>
</dbReference>
<dbReference type="EMBL" id="JGDM01000082">
    <property type="protein sequence ID" value="EXZ43156.1"/>
    <property type="molecule type" value="Genomic_DNA"/>
</dbReference>
<comment type="caution">
    <text evidence="1">The sequence shown here is derived from an EMBL/GenBank/DDBJ whole genome shotgun (WGS) entry which is preliminary data.</text>
</comment>
<dbReference type="AlphaFoldDB" id="A0A016BRK6"/>